<evidence type="ECO:0000256" key="2">
    <source>
        <dbReference type="ARBA" id="ARBA00023125"/>
    </source>
</evidence>
<dbReference type="PANTHER" id="PTHR43537">
    <property type="entry name" value="TRANSCRIPTIONAL REGULATOR, GNTR FAMILY"/>
    <property type="match status" value="1"/>
</dbReference>
<dbReference type="GO" id="GO:0003700">
    <property type="term" value="F:DNA-binding transcription factor activity"/>
    <property type="evidence" value="ECO:0007669"/>
    <property type="project" value="InterPro"/>
</dbReference>
<keyword evidence="3" id="KW-0804">Transcription</keyword>
<accession>A0A564HIG5</accession>
<dbReference type="Gene3D" id="1.20.120.530">
    <property type="entry name" value="GntR ligand-binding domain-like"/>
    <property type="match status" value="1"/>
</dbReference>
<keyword evidence="1" id="KW-0805">Transcription regulation</keyword>
<organism evidence="5 6">
    <name type="scientific">Klebsiella spallanzanii</name>
    <dbReference type="NCBI Taxonomy" id="2587528"/>
    <lineage>
        <taxon>Bacteria</taxon>
        <taxon>Pseudomonadati</taxon>
        <taxon>Pseudomonadota</taxon>
        <taxon>Gammaproteobacteria</taxon>
        <taxon>Enterobacterales</taxon>
        <taxon>Enterobacteriaceae</taxon>
        <taxon>Klebsiella/Raoultella group</taxon>
        <taxon>Klebsiella</taxon>
    </lineage>
</organism>
<evidence type="ECO:0000256" key="1">
    <source>
        <dbReference type="ARBA" id="ARBA00023015"/>
    </source>
</evidence>
<dbReference type="InterPro" id="IPR036388">
    <property type="entry name" value="WH-like_DNA-bd_sf"/>
</dbReference>
<dbReference type="SUPFAM" id="SSF46785">
    <property type="entry name" value="Winged helix' DNA-binding domain"/>
    <property type="match status" value="1"/>
</dbReference>
<dbReference type="EMBL" id="CABGHF010000001">
    <property type="protein sequence ID" value="VUS33182.1"/>
    <property type="molecule type" value="Genomic_DNA"/>
</dbReference>
<dbReference type="InterPro" id="IPR011711">
    <property type="entry name" value="GntR_C"/>
</dbReference>
<dbReference type="SUPFAM" id="SSF48008">
    <property type="entry name" value="GntR ligand-binding domain-like"/>
    <property type="match status" value="1"/>
</dbReference>
<dbReference type="AlphaFoldDB" id="A0A564HIG5"/>
<dbReference type="InterPro" id="IPR008920">
    <property type="entry name" value="TF_FadR/GntR_C"/>
</dbReference>
<dbReference type="InterPro" id="IPR036390">
    <property type="entry name" value="WH_DNA-bd_sf"/>
</dbReference>
<dbReference type="Proteomes" id="UP000318370">
    <property type="component" value="Unassembled WGS sequence"/>
</dbReference>
<dbReference type="SMART" id="SM00345">
    <property type="entry name" value="HTH_GNTR"/>
    <property type="match status" value="1"/>
</dbReference>
<dbReference type="GO" id="GO:0003677">
    <property type="term" value="F:DNA binding"/>
    <property type="evidence" value="ECO:0007669"/>
    <property type="project" value="UniProtKB-KW"/>
</dbReference>
<reference evidence="5 6" key="1">
    <citation type="submission" date="2019-07" db="EMBL/GenBank/DDBJ databases">
        <authorList>
            <person name="Brisse S."/>
            <person name="Rodrigues C."/>
            <person name="Thorpe H."/>
        </authorList>
    </citation>
    <scope>NUCLEOTIDE SEQUENCE [LARGE SCALE GENOMIC DNA]</scope>
    <source>
        <strain evidence="5">SB6408</strain>
    </source>
</reference>
<keyword evidence="2" id="KW-0238">DNA-binding</keyword>
<gene>
    <name evidence="5" type="primary">rspR_1</name>
    <name evidence="5" type="ORF">SB6408_00544</name>
</gene>
<name>A0A564HIG5_9ENTR</name>
<evidence type="ECO:0000313" key="5">
    <source>
        <dbReference type="EMBL" id="VUS33182.1"/>
    </source>
</evidence>
<evidence type="ECO:0000256" key="3">
    <source>
        <dbReference type="ARBA" id="ARBA00023163"/>
    </source>
</evidence>
<evidence type="ECO:0000313" key="6">
    <source>
        <dbReference type="Proteomes" id="UP000318370"/>
    </source>
</evidence>
<dbReference type="SMART" id="SM00895">
    <property type="entry name" value="FCD"/>
    <property type="match status" value="1"/>
</dbReference>
<feature type="domain" description="HTH gntR-type" evidence="4">
    <location>
        <begin position="14"/>
        <end position="80"/>
    </location>
</feature>
<dbReference type="PROSITE" id="PS50949">
    <property type="entry name" value="HTH_GNTR"/>
    <property type="match status" value="1"/>
</dbReference>
<dbReference type="InterPro" id="IPR000524">
    <property type="entry name" value="Tscrpt_reg_HTH_GntR"/>
</dbReference>
<evidence type="ECO:0000259" key="4">
    <source>
        <dbReference type="PROSITE" id="PS50949"/>
    </source>
</evidence>
<proteinExistence type="predicted"/>
<dbReference type="Pfam" id="PF07729">
    <property type="entry name" value="FCD"/>
    <property type="match status" value="1"/>
</dbReference>
<dbReference type="Gene3D" id="1.10.10.10">
    <property type="entry name" value="Winged helix-like DNA-binding domain superfamily/Winged helix DNA-binding domain"/>
    <property type="match status" value="1"/>
</dbReference>
<sequence>MHFTVNLWENIAVMSQASEVENQLRKLILSMELGPGERLTERWAEATFNASRTPVRAALQKLESEGLVCRDGLRWLVAPIDVAEVEQLCIYREVLEVAALKLSASQMTEEQLSGLEILLKEKTAVASEGMLDDAGTRFHLYLARLCQNAFIIEGISDALRRLSRARWLDKAPSNPAWEEHREIFAALRSQDIEKAAELLADHLRESRIRLLDAINSSKRSLRARGIVIS</sequence>
<dbReference type="Pfam" id="PF00392">
    <property type="entry name" value="GntR"/>
    <property type="match status" value="1"/>
</dbReference>
<dbReference type="PANTHER" id="PTHR43537:SF45">
    <property type="entry name" value="GNTR FAMILY REGULATORY PROTEIN"/>
    <property type="match status" value="1"/>
</dbReference>
<protein>
    <submittedName>
        <fullName evidence="5">HTH-type transcriptional repressor RspR</fullName>
    </submittedName>
</protein>